<sequence length="41" mass="4847">MQTEADPRRKRRYTAPACGIWIIKILQKNFCAKQSASPRRR</sequence>
<dbReference type="AlphaFoldDB" id="A0A328TJX9"/>
<name>A0A328TJX9_9GAMM</name>
<protein>
    <submittedName>
        <fullName evidence="1">Uncharacterized protein</fullName>
    </submittedName>
</protein>
<accession>A0A328TJX9</accession>
<organism evidence="1 2">
    <name type="scientific">Candidatus Erwinia dacicola</name>
    <dbReference type="NCBI Taxonomy" id="252393"/>
    <lineage>
        <taxon>Bacteria</taxon>
        <taxon>Pseudomonadati</taxon>
        <taxon>Pseudomonadota</taxon>
        <taxon>Gammaproteobacteria</taxon>
        <taxon>Enterobacterales</taxon>
        <taxon>Erwiniaceae</taxon>
        <taxon>Erwinia</taxon>
    </lineage>
</organism>
<evidence type="ECO:0000313" key="1">
    <source>
        <dbReference type="EMBL" id="RAP70799.1"/>
    </source>
</evidence>
<dbReference type="Proteomes" id="UP000244334">
    <property type="component" value="Unassembled WGS sequence"/>
</dbReference>
<gene>
    <name evidence="1" type="ORF">ACZ87_02397</name>
</gene>
<proteinExistence type="predicted"/>
<dbReference type="EMBL" id="LJAM02000260">
    <property type="protein sequence ID" value="RAP70799.1"/>
    <property type="molecule type" value="Genomic_DNA"/>
</dbReference>
<reference evidence="1" key="1">
    <citation type="submission" date="2018-04" db="EMBL/GenBank/DDBJ databases">
        <title>Genomes of the Obligate Erwinia dacicola and Facultative Enterobacter sp. OLF Endosymbionts of the Olive Fruit fly, Bactrocera oleae.</title>
        <authorList>
            <person name="Estes A.M."/>
            <person name="Hearn D.J."/>
            <person name="Agarwal S."/>
            <person name="Pierson E.A."/>
            <person name="Dunning-Hotopp J.C."/>
        </authorList>
    </citation>
    <scope>NUCLEOTIDE SEQUENCE [LARGE SCALE GENOMIC DNA]</scope>
    <source>
        <strain evidence="1">Oroville</strain>
    </source>
</reference>
<evidence type="ECO:0000313" key="2">
    <source>
        <dbReference type="Proteomes" id="UP000244334"/>
    </source>
</evidence>
<keyword evidence="2" id="KW-1185">Reference proteome</keyword>
<comment type="caution">
    <text evidence="1">The sequence shown here is derived from an EMBL/GenBank/DDBJ whole genome shotgun (WGS) entry which is preliminary data.</text>
</comment>